<dbReference type="EnsemblProtists" id="HpaT801471">
    <property type="protein sequence ID" value="HpaP801471"/>
    <property type="gene ID" value="HpaG801471"/>
</dbReference>
<evidence type="ECO:0000256" key="1">
    <source>
        <dbReference type="ARBA" id="ARBA00004123"/>
    </source>
</evidence>
<reference evidence="6" key="2">
    <citation type="submission" date="2015-06" db="UniProtKB">
        <authorList>
            <consortium name="EnsemblProtists"/>
        </authorList>
    </citation>
    <scope>IDENTIFICATION</scope>
    <source>
        <strain evidence="6">Emoy2</strain>
    </source>
</reference>
<protein>
    <recommendedName>
        <fullName evidence="5">Pre-rRNA-processing protein RIX1 N-terminal domain-containing protein</fullName>
    </recommendedName>
</protein>
<dbReference type="SUPFAM" id="SSF48371">
    <property type="entry name" value="ARM repeat"/>
    <property type="match status" value="1"/>
</dbReference>
<evidence type="ECO:0000259" key="5">
    <source>
        <dbReference type="Pfam" id="PF08167"/>
    </source>
</evidence>
<organism evidence="6 7">
    <name type="scientific">Hyaloperonospora arabidopsidis (strain Emoy2)</name>
    <name type="common">Downy mildew agent</name>
    <name type="synonym">Peronospora arabidopsidis</name>
    <dbReference type="NCBI Taxonomy" id="559515"/>
    <lineage>
        <taxon>Eukaryota</taxon>
        <taxon>Sar</taxon>
        <taxon>Stramenopiles</taxon>
        <taxon>Oomycota</taxon>
        <taxon>Peronosporomycetes</taxon>
        <taxon>Peronosporales</taxon>
        <taxon>Peronosporaceae</taxon>
        <taxon>Hyaloperonospora</taxon>
    </lineage>
</organism>
<evidence type="ECO:0000256" key="3">
    <source>
        <dbReference type="ARBA" id="ARBA00023242"/>
    </source>
</evidence>
<sequence>MVSGDPRAATIALARNLLSSVLSVAFPSDSESDSSVLRSFLTQQLPPLREALERHNVFGLVTDGKALTKWHLKLLQLIEGSNVSRCVGWKLMRTTTRQSSLERLEALAVELLERVGKLLKQLLCSKEEGEDTEEATAGACGVAQVLLRHVDRYNPDIRREVLEHQAKLLQPLVALLQSKREGSQMKVVVVAAFDLVATLLRVSPNSLRTYAVKIESACAGALFPDGSADGKVEVVAEKAVVCLALLCNASDKPQQVWMLMAQKALEAAHQQLDLFASKRLTVLSTEAMTGKKLWVQGAASQHLATYHRAEATLVRMTRAVSTLCELLSARTAIASCGQISEREVQQILPEIVLFARRAMAVRAHEVGKHTGVSDDGVRLPVSVIYAMIPRVYVQALRALSTSVERTGLCALRHASKIARVLLLASENVGDGEDLQALADTTAVCARHLGASTVEKFGVPLLNDLVTRCKRSLDETISATKTTNNLVVKLAVQQADMKNNGSKSKKRKRQAAAAATIAALNGGNTFAGQTAFVSMRDEGFVTLTLEAVISAVAGCVSVYGSLLPEDCRSSVRGLMLEAAQHQHKLGSGHNCGGFDPVAVALLSDAVTADAAGSHAANLLYGIQYWQRRSIRSGGASSAFQQIALNVGEAMLHPRAPPLTINFEQDVSKEQKNNGYRGLNSKAVLGSTALEDAMEWDGSEHDDSGDEGADDGERVAKEESTEPKAPAIVDDEEDEDYDDARPQNSIEEPMEVGIEEEESKIDDEDEEDETSVEPGRNCADVEKVTNATNGAGGGKDDDDDDDFPDIVVDDD</sequence>
<dbReference type="GO" id="GO:0005634">
    <property type="term" value="C:nucleus"/>
    <property type="evidence" value="ECO:0007669"/>
    <property type="project" value="UniProtKB-SubCell"/>
</dbReference>
<feature type="compositionally biased region" description="Acidic residues" evidence="4">
    <location>
        <begin position="794"/>
        <end position="809"/>
    </location>
</feature>
<dbReference type="VEuPathDB" id="FungiDB:HpaG801471"/>
<dbReference type="Pfam" id="PF08167">
    <property type="entry name" value="RIX1"/>
    <property type="match status" value="1"/>
</dbReference>
<proteinExistence type="inferred from homology"/>
<feature type="compositionally biased region" description="Basic and acidic residues" evidence="4">
    <location>
        <begin position="709"/>
        <end position="720"/>
    </location>
</feature>
<feature type="compositionally biased region" description="Acidic residues" evidence="4">
    <location>
        <begin position="746"/>
        <end position="769"/>
    </location>
</feature>
<dbReference type="EMBL" id="JH598388">
    <property type="status" value="NOT_ANNOTATED_CDS"/>
    <property type="molecule type" value="Genomic_DNA"/>
</dbReference>
<evidence type="ECO:0000313" key="7">
    <source>
        <dbReference type="Proteomes" id="UP000011713"/>
    </source>
</evidence>
<evidence type="ECO:0000256" key="4">
    <source>
        <dbReference type="SAM" id="MobiDB-lite"/>
    </source>
</evidence>
<dbReference type="AlphaFoldDB" id="M4B5C1"/>
<dbReference type="PANTHER" id="PTHR34105">
    <property type="entry name" value="PROLINE-, GLUTAMIC ACID- AND LEUCINE-RICH PROTEIN 1"/>
    <property type="match status" value="1"/>
</dbReference>
<accession>M4B5C1</accession>
<reference evidence="7" key="1">
    <citation type="journal article" date="2010" name="Science">
        <title>Signatures of adaptation to obligate biotrophy in the Hyaloperonospora arabidopsidis genome.</title>
        <authorList>
            <person name="Baxter L."/>
            <person name="Tripathy S."/>
            <person name="Ishaque N."/>
            <person name="Boot N."/>
            <person name="Cabral A."/>
            <person name="Kemen E."/>
            <person name="Thines M."/>
            <person name="Ah-Fong A."/>
            <person name="Anderson R."/>
            <person name="Badejoko W."/>
            <person name="Bittner-Eddy P."/>
            <person name="Boore J.L."/>
            <person name="Chibucos M.C."/>
            <person name="Coates M."/>
            <person name="Dehal P."/>
            <person name="Delehaunty K."/>
            <person name="Dong S."/>
            <person name="Downton P."/>
            <person name="Dumas B."/>
            <person name="Fabro G."/>
            <person name="Fronick C."/>
            <person name="Fuerstenberg S.I."/>
            <person name="Fulton L."/>
            <person name="Gaulin E."/>
            <person name="Govers F."/>
            <person name="Hughes L."/>
            <person name="Humphray S."/>
            <person name="Jiang R.H."/>
            <person name="Judelson H."/>
            <person name="Kamoun S."/>
            <person name="Kyung K."/>
            <person name="Meijer H."/>
            <person name="Minx P."/>
            <person name="Morris P."/>
            <person name="Nelson J."/>
            <person name="Phuntumart V."/>
            <person name="Qutob D."/>
            <person name="Rehmany A."/>
            <person name="Rougon-Cardoso A."/>
            <person name="Ryden P."/>
            <person name="Torto-Alalibo T."/>
            <person name="Studholme D."/>
            <person name="Wang Y."/>
            <person name="Win J."/>
            <person name="Wood J."/>
            <person name="Clifton S.W."/>
            <person name="Rogers J."/>
            <person name="Van den Ackerveken G."/>
            <person name="Jones J.D."/>
            <person name="McDowell J.M."/>
            <person name="Beynon J."/>
            <person name="Tyler B.M."/>
        </authorList>
    </citation>
    <scope>NUCLEOTIDE SEQUENCE [LARGE SCALE GENOMIC DNA]</scope>
    <source>
        <strain evidence="7">Emoy2</strain>
    </source>
</reference>
<dbReference type="InterPro" id="IPR012583">
    <property type="entry name" value="RIX1_N"/>
</dbReference>
<dbReference type="InParanoid" id="M4B5C1"/>
<comment type="subcellular location">
    <subcellularLocation>
        <location evidence="1">Nucleus</location>
    </subcellularLocation>
</comment>
<dbReference type="Proteomes" id="UP000011713">
    <property type="component" value="Unassembled WGS sequence"/>
</dbReference>
<evidence type="ECO:0000256" key="2">
    <source>
        <dbReference type="ARBA" id="ARBA00010511"/>
    </source>
</evidence>
<feature type="domain" description="Pre-rRNA-processing protein RIX1 N-terminal" evidence="5">
    <location>
        <begin position="35"/>
        <end position="226"/>
    </location>
</feature>
<name>M4B5C1_HYAAE</name>
<keyword evidence="3" id="KW-0539">Nucleus</keyword>
<feature type="region of interest" description="Disordered" evidence="4">
    <location>
        <begin position="694"/>
        <end position="809"/>
    </location>
</feature>
<dbReference type="eggNOG" id="ENOG502QSGU">
    <property type="taxonomic scope" value="Eukaryota"/>
</dbReference>
<dbReference type="InterPro" id="IPR016024">
    <property type="entry name" value="ARM-type_fold"/>
</dbReference>
<keyword evidence="7" id="KW-1185">Reference proteome</keyword>
<dbReference type="GO" id="GO:0006364">
    <property type="term" value="P:rRNA processing"/>
    <property type="evidence" value="ECO:0007669"/>
    <property type="project" value="TreeGrafter"/>
</dbReference>
<dbReference type="HOGENOM" id="CLU_349683_0_0_1"/>
<dbReference type="OMA" id="IALAHCM"/>
<evidence type="ECO:0000313" key="6">
    <source>
        <dbReference type="EnsemblProtists" id="HpaP801471"/>
    </source>
</evidence>
<feature type="compositionally biased region" description="Acidic residues" evidence="4">
    <location>
        <begin position="727"/>
        <end position="736"/>
    </location>
</feature>
<dbReference type="PANTHER" id="PTHR34105:SF1">
    <property type="entry name" value="PROLINE-, GLUTAMIC ACID- AND LEUCINE-RICH PROTEIN 1"/>
    <property type="match status" value="1"/>
</dbReference>
<comment type="similarity">
    <text evidence="2">Belongs to the RIX1/PELP1 family.</text>
</comment>